<dbReference type="HAMAP" id="MF_00758">
    <property type="entry name" value="UPF0301"/>
    <property type="match status" value="1"/>
</dbReference>
<evidence type="ECO:0000256" key="1">
    <source>
        <dbReference type="ARBA" id="ARBA00009600"/>
    </source>
</evidence>
<comment type="caution">
    <text evidence="3">The sequence shown here is derived from an EMBL/GenBank/DDBJ whole genome shotgun (WGS) entry which is preliminary data.</text>
</comment>
<dbReference type="PANTHER" id="PTHR30327">
    <property type="entry name" value="UNCHARACTERIZED PROTEIN YQGE"/>
    <property type="match status" value="1"/>
</dbReference>
<comment type="similarity">
    <text evidence="1 2">Belongs to the UPF0301 (AlgH) family.</text>
</comment>
<protein>
    <recommendedName>
        <fullName evidence="2">UPF0301 protein C4F51_17490</fullName>
    </recommendedName>
</protein>
<evidence type="ECO:0000313" key="4">
    <source>
        <dbReference type="Proteomes" id="UP000652567"/>
    </source>
</evidence>
<dbReference type="EMBL" id="PRDL01000001">
    <property type="protein sequence ID" value="MBE8718972.1"/>
    <property type="molecule type" value="Genomic_DNA"/>
</dbReference>
<dbReference type="PANTHER" id="PTHR30327:SF1">
    <property type="entry name" value="UPF0301 PROTEIN YQGE"/>
    <property type="match status" value="1"/>
</dbReference>
<reference evidence="3" key="1">
    <citation type="submission" date="2018-07" db="EMBL/GenBank/DDBJ databases">
        <title>Genome assembly of strain Ka43.</title>
        <authorList>
            <person name="Kukolya J."/>
            <person name="Nagy I."/>
            <person name="Horvath B."/>
            <person name="Toth A."/>
        </authorList>
    </citation>
    <scope>NUCLEOTIDE SEQUENCE</scope>
    <source>
        <strain evidence="3">KB43</strain>
    </source>
</reference>
<evidence type="ECO:0000256" key="2">
    <source>
        <dbReference type="HAMAP-Rule" id="MF_00758"/>
    </source>
</evidence>
<accession>A0A928V640</accession>
<dbReference type="RefSeq" id="WP_193911966.1">
    <property type="nucleotide sequence ID" value="NZ_PRDL01000001.1"/>
</dbReference>
<organism evidence="3 4">
    <name type="scientific">Cellvibrio polysaccharolyticus</name>
    <dbReference type="NCBI Taxonomy" id="2082724"/>
    <lineage>
        <taxon>Bacteria</taxon>
        <taxon>Pseudomonadati</taxon>
        <taxon>Pseudomonadota</taxon>
        <taxon>Gammaproteobacteria</taxon>
        <taxon>Cellvibrionales</taxon>
        <taxon>Cellvibrionaceae</taxon>
        <taxon>Cellvibrio</taxon>
    </lineage>
</organism>
<dbReference type="AlphaFoldDB" id="A0A928V640"/>
<dbReference type="Proteomes" id="UP000652567">
    <property type="component" value="Unassembled WGS sequence"/>
</dbReference>
<dbReference type="SUPFAM" id="SSF143456">
    <property type="entry name" value="VC0467-like"/>
    <property type="match status" value="1"/>
</dbReference>
<proteinExistence type="inferred from homology"/>
<dbReference type="Gene3D" id="3.40.1740.10">
    <property type="entry name" value="VC0467-like"/>
    <property type="match status" value="1"/>
</dbReference>
<dbReference type="InterPro" id="IPR003774">
    <property type="entry name" value="AlgH-like"/>
</dbReference>
<name>A0A928V640_9GAMM</name>
<evidence type="ECO:0000313" key="3">
    <source>
        <dbReference type="EMBL" id="MBE8718972.1"/>
    </source>
</evidence>
<keyword evidence="4" id="KW-1185">Reference proteome</keyword>
<sequence>MTTHTEVPDLNTPVSLRDHFLIAMPGMHDTRFNHSVTYICEHGEKGAMGIVINQPMSLNLGHIMTQLELQDVHHVGHHPVLAGGPVQTERGFVLHPPGKEWQSTLQVSDQVCLTASRDIIDALAAKQGPEKFLIALGYAGWEPGQLEDEIMANAWLTIPASHSIIFDTPLDQRWSLAAQPLGIDLNLISSVAGHA</sequence>
<dbReference type="Pfam" id="PF02622">
    <property type="entry name" value="DUF179"/>
    <property type="match status" value="1"/>
</dbReference>
<dbReference type="GO" id="GO:0005829">
    <property type="term" value="C:cytosol"/>
    <property type="evidence" value="ECO:0007669"/>
    <property type="project" value="TreeGrafter"/>
</dbReference>
<gene>
    <name evidence="3" type="ORF">C4F51_17490</name>
</gene>
<dbReference type="NCBIfam" id="NF001266">
    <property type="entry name" value="PRK00228.1-1"/>
    <property type="match status" value="1"/>
</dbReference>